<keyword evidence="2" id="KW-0812">Transmembrane</keyword>
<feature type="region of interest" description="Disordered" evidence="1">
    <location>
        <begin position="593"/>
        <end position="617"/>
    </location>
</feature>
<feature type="transmembrane region" description="Helical" evidence="2">
    <location>
        <begin position="855"/>
        <end position="876"/>
    </location>
</feature>
<feature type="transmembrane region" description="Helical" evidence="2">
    <location>
        <begin position="493"/>
        <end position="514"/>
    </location>
</feature>
<feature type="transmembrane region" description="Helical" evidence="2">
    <location>
        <begin position="379"/>
        <end position="401"/>
    </location>
</feature>
<feature type="transmembrane region" description="Helical" evidence="2">
    <location>
        <begin position="337"/>
        <end position="358"/>
    </location>
</feature>
<gene>
    <name evidence="3" type="ORF">Vau01_020330</name>
</gene>
<evidence type="ECO:0000256" key="2">
    <source>
        <dbReference type="SAM" id="Phobius"/>
    </source>
</evidence>
<reference evidence="3" key="1">
    <citation type="submission" date="2021-01" db="EMBL/GenBank/DDBJ databases">
        <title>Whole genome shotgun sequence of Virgisporangium aurantiacum NBRC 16421.</title>
        <authorList>
            <person name="Komaki H."/>
            <person name="Tamura T."/>
        </authorList>
    </citation>
    <scope>NUCLEOTIDE SEQUENCE</scope>
    <source>
        <strain evidence="3">NBRC 16421</strain>
    </source>
</reference>
<dbReference type="AlphaFoldDB" id="A0A8J3Z1A6"/>
<name>A0A8J3Z1A6_9ACTN</name>
<evidence type="ECO:0000256" key="1">
    <source>
        <dbReference type="SAM" id="MobiDB-lite"/>
    </source>
</evidence>
<feature type="transmembrane region" description="Helical" evidence="2">
    <location>
        <begin position="805"/>
        <end position="824"/>
    </location>
</feature>
<feature type="transmembrane region" description="Helical" evidence="2">
    <location>
        <begin position="463"/>
        <end position="481"/>
    </location>
</feature>
<evidence type="ECO:0000313" key="3">
    <source>
        <dbReference type="EMBL" id="GIJ54517.1"/>
    </source>
</evidence>
<comment type="caution">
    <text evidence="3">The sequence shown here is derived from an EMBL/GenBank/DDBJ whole genome shotgun (WGS) entry which is preliminary data.</text>
</comment>
<dbReference type="EMBL" id="BOPG01000012">
    <property type="protein sequence ID" value="GIJ54517.1"/>
    <property type="molecule type" value="Genomic_DNA"/>
</dbReference>
<keyword evidence="2" id="KW-0472">Membrane</keyword>
<evidence type="ECO:0008006" key="5">
    <source>
        <dbReference type="Google" id="ProtNLM"/>
    </source>
</evidence>
<protein>
    <recommendedName>
        <fullName evidence="5">FtsX-like permease family protein</fullName>
    </recommendedName>
</protein>
<proteinExistence type="predicted"/>
<sequence length="935" mass="96595">MDLGGGPGQDVGGLSAGEVERVRWPLVAAVVTGWLRQGPWTVLVLAVFTVASLAAASAPIFDEASDNAVFASRLAAISPTASQGEDVAVRLTASASPNSADQQTAIADLRGVRHLSEPTLGGASVGMESVRPKRWEATVTAGGRALTARLLAVTDPTARLVPVGEAGSDGVWLPEPLATDLGVRAGDTVTYRIDTLGANPDGVAVRIAGVYAVAGSRLPADPPGGAASWAREQRDFPGDTQASTLKAHLLIGDIDTIERLAKASGDRMLWWADAKLTPGTTLVEARTAAREVEEVRRRYLGRMVDAGPVTPRVASGIAQVVADASGTAEAVQRRTRVSGWAALAVGLASVLAIGLLAVRRRRLELRHSVGSGLAPSTVGILWFVEHLVPAVPAAVAGWALARVLVERFGPPGPVTAVSLRPALVAAGLAALAGPVTVAAVAALSAARRVRPAVPVSPRRARPWGLLVIVAAAVAGVGMWGTTQARGVDRVVPMLVFAAAGVLGGTLAVRLASLLKGTTTTDRRPMVVGWLLRRRLAAGGERVLTVVLLATGLGMLVFTVSAVDTVAVNIDDRVATSAGAAAVATIPGSWVLDDQAVNRPPEPKPEDGPAPEGLVPGVRTPPLPAHAALVWRLDATTPYDDGLRDLVVVEPESFLRVADWGRGADLAAARNALRRLATADVSGSKVPAIVVGDPSLARVDDVPVNLAGWNGQMLVIAKLPAFPGLGNRALYVVPDAAMFRHLGRDDPRLRPTGGAPSFARTELWSSTGQRGIDEVVAPRSVDAGLVSTIEQYRQDADYVAARQSRGYELAVAAYLALLAIVALALHADRTAVAARPGDLMLARVGVGRAKVVGARVAELVTLVVVALACAVGGLAVLRPMAARLLDPVPDQVPVLRFGVPASAVGVTLGVAVVAAALAVLLVIVRSSAREEEAFRG</sequence>
<keyword evidence="2" id="KW-1133">Transmembrane helix</keyword>
<accession>A0A8J3Z1A6</accession>
<keyword evidence="4" id="KW-1185">Reference proteome</keyword>
<feature type="transmembrane region" description="Helical" evidence="2">
    <location>
        <begin position="421"/>
        <end position="443"/>
    </location>
</feature>
<evidence type="ECO:0000313" key="4">
    <source>
        <dbReference type="Proteomes" id="UP000612585"/>
    </source>
</evidence>
<feature type="transmembrane region" description="Helical" evidence="2">
    <location>
        <begin position="896"/>
        <end position="923"/>
    </location>
</feature>
<dbReference type="Proteomes" id="UP000612585">
    <property type="component" value="Unassembled WGS sequence"/>
</dbReference>
<feature type="transmembrane region" description="Helical" evidence="2">
    <location>
        <begin position="542"/>
        <end position="562"/>
    </location>
</feature>
<organism evidence="3 4">
    <name type="scientific">Virgisporangium aurantiacum</name>
    <dbReference type="NCBI Taxonomy" id="175570"/>
    <lineage>
        <taxon>Bacteria</taxon>
        <taxon>Bacillati</taxon>
        <taxon>Actinomycetota</taxon>
        <taxon>Actinomycetes</taxon>
        <taxon>Micromonosporales</taxon>
        <taxon>Micromonosporaceae</taxon>
        <taxon>Virgisporangium</taxon>
    </lineage>
</organism>